<gene>
    <name evidence="2" type="ORF">M409DRAFT_48902</name>
</gene>
<sequence>MLLRAIIAALATSLKAVNACTNCTNESTEPYTLAPAPWTLKGTIYTTFLLPGIGISLDGKLPNKAFPPLERQYPESIAGKFVGTLGTIQIIRYTESPVGPYDEMFIIPGFFEYENDGKVERNVRVSRIYVSQKYCVWNARKIWNQPKHLANFDWTTNADGSESVKIYPYDTTGDESESTPSTKPWFQMTYSSLLPENLNLDLGILNLDLDLNPAIPFTSDLYGLLGINATLIQPPLPQGNDSYGALASGGEFWKSVVPGQYSDKTSVGTMNLDQSGGDGEEEGVNAVGDEFEEAFWPGLFKTSVALKMEDATLTSSEEQVLPGVK</sequence>
<dbReference type="Proteomes" id="UP000799537">
    <property type="component" value="Unassembled WGS sequence"/>
</dbReference>
<feature type="chain" id="PRO_5025543720" evidence="1">
    <location>
        <begin position="20"/>
        <end position="325"/>
    </location>
</feature>
<organism evidence="2 3">
    <name type="scientific">Zasmidium cellare ATCC 36951</name>
    <dbReference type="NCBI Taxonomy" id="1080233"/>
    <lineage>
        <taxon>Eukaryota</taxon>
        <taxon>Fungi</taxon>
        <taxon>Dikarya</taxon>
        <taxon>Ascomycota</taxon>
        <taxon>Pezizomycotina</taxon>
        <taxon>Dothideomycetes</taxon>
        <taxon>Dothideomycetidae</taxon>
        <taxon>Mycosphaerellales</taxon>
        <taxon>Mycosphaerellaceae</taxon>
        <taxon>Zasmidium</taxon>
    </lineage>
</organism>
<feature type="signal peptide" evidence="1">
    <location>
        <begin position="1"/>
        <end position="19"/>
    </location>
</feature>
<dbReference type="OrthoDB" id="9970474at2759"/>
<name>A0A6A6D4L7_ZASCE</name>
<dbReference type="RefSeq" id="XP_033674894.1">
    <property type="nucleotide sequence ID" value="XM_033811077.1"/>
</dbReference>
<dbReference type="GeneID" id="54564349"/>
<evidence type="ECO:0000313" key="3">
    <source>
        <dbReference type="Proteomes" id="UP000799537"/>
    </source>
</evidence>
<evidence type="ECO:0000313" key="2">
    <source>
        <dbReference type="EMBL" id="KAF2174005.1"/>
    </source>
</evidence>
<accession>A0A6A6D4L7</accession>
<keyword evidence="3" id="KW-1185">Reference proteome</keyword>
<dbReference type="SUPFAM" id="SSF160104">
    <property type="entry name" value="Acetoacetate decarboxylase-like"/>
    <property type="match status" value="1"/>
</dbReference>
<dbReference type="EMBL" id="ML993579">
    <property type="protein sequence ID" value="KAF2174005.1"/>
    <property type="molecule type" value="Genomic_DNA"/>
</dbReference>
<protein>
    <submittedName>
        <fullName evidence="2">Uncharacterized protein</fullName>
    </submittedName>
</protein>
<proteinExistence type="predicted"/>
<dbReference type="AlphaFoldDB" id="A0A6A6D4L7"/>
<reference evidence="2" key="1">
    <citation type="journal article" date="2020" name="Stud. Mycol.">
        <title>101 Dothideomycetes genomes: a test case for predicting lifestyles and emergence of pathogens.</title>
        <authorList>
            <person name="Haridas S."/>
            <person name="Albert R."/>
            <person name="Binder M."/>
            <person name="Bloem J."/>
            <person name="Labutti K."/>
            <person name="Salamov A."/>
            <person name="Andreopoulos B."/>
            <person name="Baker S."/>
            <person name="Barry K."/>
            <person name="Bills G."/>
            <person name="Bluhm B."/>
            <person name="Cannon C."/>
            <person name="Castanera R."/>
            <person name="Culley D."/>
            <person name="Daum C."/>
            <person name="Ezra D."/>
            <person name="Gonzalez J."/>
            <person name="Henrissat B."/>
            <person name="Kuo A."/>
            <person name="Liang C."/>
            <person name="Lipzen A."/>
            <person name="Lutzoni F."/>
            <person name="Magnuson J."/>
            <person name="Mondo S."/>
            <person name="Nolan M."/>
            <person name="Ohm R."/>
            <person name="Pangilinan J."/>
            <person name="Park H.-J."/>
            <person name="Ramirez L."/>
            <person name="Alfaro M."/>
            <person name="Sun H."/>
            <person name="Tritt A."/>
            <person name="Yoshinaga Y."/>
            <person name="Zwiers L.-H."/>
            <person name="Turgeon B."/>
            <person name="Goodwin S."/>
            <person name="Spatafora J."/>
            <person name="Crous P."/>
            <person name="Grigoriev I."/>
        </authorList>
    </citation>
    <scope>NUCLEOTIDE SEQUENCE</scope>
    <source>
        <strain evidence="2">ATCC 36951</strain>
    </source>
</reference>
<evidence type="ECO:0000256" key="1">
    <source>
        <dbReference type="SAM" id="SignalP"/>
    </source>
</evidence>
<keyword evidence="1" id="KW-0732">Signal</keyword>
<dbReference type="InterPro" id="IPR023375">
    <property type="entry name" value="ADC_dom_sf"/>
</dbReference>
<dbReference type="PANTHER" id="PTHR40518">
    <property type="entry name" value="ACETOACETATE DECARBOXYLASE"/>
    <property type="match status" value="1"/>
</dbReference>
<dbReference type="PANTHER" id="PTHR40518:SF1">
    <property type="entry name" value="ACETOACETATE DECARBOXYLASE"/>
    <property type="match status" value="1"/>
</dbReference>